<dbReference type="Proteomes" id="UP001302745">
    <property type="component" value="Unassembled WGS sequence"/>
</dbReference>
<dbReference type="InterPro" id="IPR008978">
    <property type="entry name" value="HSP20-like_chaperone"/>
</dbReference>
<protein>
    <submittedName>
        <fullName evidence="6">30 kDa heat shock protein</fullName>
    </submittedName>
</protein>
<proteinExistence type="inferred from homology"/>
<dbReference type="CDD" id="cd06464">
    <property type="entry name" value="ACD_sHsps-like"/>
    <property type="match status" value="1"/>
</dbReference>
<comment type="similarity">
    <text evidence="2 3">Belongs to the small heat shock protein (HSP20) family.</text>
</comment>
<keyword evidence="7" id="KW-1185">Reference proteome</keyword>
<feature type="region of interest" description="Disordered" evidence="4">
    <location>
        <begin position="38"/>
        <end position="71"/>
    </location>
</feature>
<evidence type="ECO:0000313" key="7">
    <source>
        <dbReference type="Proteomes" id="UP001302745"/>
    </source>
</evidence>
<evidence type="ECO:0000259" key="5">
    <source>
        <dbReference type="PROSITE" id="PS01031"/>
    </source>
</evidence>
<dbReference type="InterPro" id="IPR002068">
    <property type="entry name" value="A-crystallin/Hsp20_dom"/>
</dbReference>
<sequence>MMSFFPRSFYAPAPAPADTSFVPLFRLLEDYDNYSRQVQQGAPADPSCRRQRARQPRSQPSTFHPKFDVRETEHTYELHGELPGLERENVNIEFTEPQTVVIRGWVERGYGSESDNGNSNNVISDDSASTEKSAIETEKQTRRNSHQATVEDDPEDTPASTPAASPKMEDAVLASMLDPQLVAQMQMQTQAENKPKYRRWERSVGEFSRTFTFSARVDQDAVTASLSNGILSITVPKAQKPVARRIEITV</sequence>
<feature type="domain" description="SHSP" evidence="5">
    <location>
        <begin position="58"/>
        <end position="250"/>
    </location>
</feature>
<dbReference type="PANTHER" id="PTHR11527">
    <property type="entry name" value="HEAT-SHOCK PROTEIN 20 FAMILY MEMBER"/>
    <property type="match status" value="1"/>
</dbReference>
<feature type="region of interest" description="Disordered" evidence="4">
    <location>
        <begin position="110"/>
        <end position="165"/>
    </location>
</feature>
<dbReference type="AlphaFoldDB" id="A0AAN6VDW9"/>
<evidence type="ECO:0000256" key="1">
    <source>
        <dbReference type="ARBA" id="ARBA00023016"/>
    </source>
</evidence>
<evidence type="ECO:0000256" key="4">
    <source>
        <dbReference type="SAM" id="MobiDB-lite"/>
    </source>
</evidence>
<keyword evidence="1 6" id="KW-0346">Stress response</keyword>
<evidence type="ECO:0000256" key="3">
    <source>
        <dbReference type="RuleBase" id="RU003616"/>
    </source>
</evidence>
<comment type="caution">
    <text evidence="6">The sequence shown here is derived from an EMBL/GenBank/DDBJ whole genome shotgun (WGS) entry which is preliminary data.</text>
</comment>
<reference evidence="6" key="1">
    <citation type="journal article" date="2023" name="Mol. Phylogenet. Evol.">
        <title>Genome-scale phylogeny and comparative genomics of the fungal order Sordariales.</title>
        <authorList>
            <person name="Hensen N."/>
            <person name="Bonometti L."/>
            <person name="Westerberg I."/>
            <person name="Brannstrom I.O."/>
            <person name="Guillou S."/>
            <person name="Cros-Aarteil S."/>
            <person name="Calhoun S."/>
            <person name="Haridas S."/>
            <person name="Kuo A."/>
            <person name="Mondo S."/>
            <person name="Pangilinan J."/>
            <person name="Riley R."/>
            <person name="LaButti K."/>
            <person name="Andreopoulos B."/>
            <person name="Lipzen A."/>
            <person name="Chen C."/>
            <person name="Yan M."/>
            <person name="Daum C."/>
            <person name="Ng V."/>
            <person name="Clum A."/>
            <person name="Steindorff A."/>
            <person name="Ohm R.A."/>
            <person name="Martin F."/>
            <person name="Silar P."/>
            <person name="Natvig D.O."/>
            <person name="Lalanne C."/>
            <person name="Gautier V."/>
            <person name="Ament-Velasquez S.L."/>
            <person name="Kruys A."/>
            <person name="Hutchinson M.I."/>
            <person name="Powell A.J."/>
            <person name="Barry K."/>
            <person name="Miller A.N."/>
            <person name="Grigoriev I.V."/>
            <person name="Debuchy R."/>
            <person name="Gladieux P."/>
            <person name="Hiltunen Thoren M."/>
            <person name="Johannesson H."/>
        </authorList>
    </citation>
    <scope>NUCLEOTIDE SEQUENCE</scope>
    <source>
        <strain evidence="6">CBS 538.74</strain>
    </source>
</reference>
<evidence type="ECO:0000256" key="2">
    <source>
        <dbReference type="PROSITE-ProRule" id="PRU00285"/>
    </source>
</evidence>
<gene>
    <name evidence="6" type="ORF">C8A00DRAFT_46761</name>
</gene>
<name>A0AAN6VDW9_9PEZI</name>
<evidence type="ECO:0000313" key="6">
    <source>
        <dbReference type="EMBL" id="KAK4149657.1"/>
    </source>
</evidence>
<accession>A0AAN6VDW9</accession>
<dbReference type="InterPro" id="IPR031107">
    <property type="entry name" value="Small_HSP"/>
</dbReference>
<feature type="compositionally biased region" description="Polar residues" evidence="4">
    <location>
        <begin position="113"/>
        <end position="132"/>
    </location>
</feature>
<dbReference type="Gene3D" id="2.60.40.790">
    <property type="match status" value="1"/>
</dbReference>
<dbReference type="PROSITE" id="PS01031">
    <property type="entry name" value="SHSP"/>
    <property type="match status" value="1"/>
</dbReference>
<organism evidence="6 7">
    <name type="scientific">Chaetomidium leptoderma</name>
    <dbReference type="NCBI Taxonomy" id="669021"/>
    <lineage>
        <taxon>Eukaryota</taxon>
        <taxon>Fungi</taxon>
        <taxon>Dikarya</taxon>
        <taxon>Ascomycota</taxon>
        <taxon>Pezizomycotina</taxon>
        <taxon>Sordariomycetes</taxon>
        <taxon>Sordariomycetidae</taxon>
        <taxon>Sordariales</taxon>
        <taxon>Chaetomiaceae</taxon>
        <taxon>Chaetomidium</taxon>
    </lineage>
</organism>
<dbReference type="Pfam" id="PF00011">
    <property type="entry name" value="HSP20"/>
    <property type="match status" value="1"/>
</dbReference>
<dbReference type="SUPFAM" id="SSF49764">
    <property type="entry name" value="HSP20-like chaperones"/>
    <property type="match status" value="1"/>
</dbReference>
<dbReference type="EMBL" id="MU857137">
    <property type="protein sequence ID" value="KAK4149657.1"/>
    <property type="molecule type" value="Genomic_DNA"/>
</dbReference>
<reference evidence="6" key="2">
    <citation type="submission" date="2023-05" db="EMBL/GenBank/DDBJ databases">
        <authorList>
            <consortium name="Lawrence Berkeley National Laboratory"/>
            <person name="Steindorff A."/>
            <person name="Hensen N."/>
            <person name="Bonometti L."/>
            <person name="Westerberg I."/>
            <person name="Brannstrom I.O."/>
            <person name="Guillou S."/>
            <person name="Cros-Aarteil S."/>
            <person name="Calhoun S."/>
            <person name="Haridas S."/>
            <person name="Kuo A."/>
            <person name="Mondo S."/>
            <person name="Pangilinan J."/>
            <person name="Riley R."/>
            <person name="Labutti K."/>
            <person name="Andreopoulos B."/>
            <person name="Lipzen A."/>
            <person name="Chen C."/>
            <person name="Yanf M."/>
            <person name="Daum C."/>
            <person name="Ng V."/>
            <person name="Clum A."/>
            <person name="Ohm R."/>
            <person name="Martin F."/>
            <person name="Silar P."/>
            <person name="Natvig D."/>
            <person name="Lalanne C."/>
            <person name="Gautier V."/>
            <person name="Ament-Velasquez S.L."/>
            <person name="Kruys A."/>
            <person name="Hutchinson M.I."/>
            <person name="Powell A.J."/>
            <person name="Barry K."/>
            <person name="Miller A.N."/>
            <person name="Grigoriev I.V."/>
            <person name="Debuchy R."/>
            <person name="Gladieux P."/>
            <person name="Thoren M.H."/>
            <person name="Johannesson H."/>
        </authorList>
    </citation>
    <scope>NUCLEOTIDE SEQUENCE</scope>
    <source>
        <strain evidence="6">CBS 538.74</strain>
    </source>
</reference>